<dbReference type="Pfam" id="PF00107">
    <property type="entry name" value="ADH_zinc_N"/>
    <property type="match status" value="1"/>
</dbReference>
<dbReference type="Proteomes" id="UP000462212">
    <property type="component" value="Unassembled WGS sequence"/>
</dbReference>
<dbReference type="InterPro" id="IPR013149">
    <property type="entry name" value="ADH-like_C"/>
</dbReference>
<evidence type="ECO:0000256" key="1">
    <source>
        <dbReference type="ARBA" id="ARBA00001947"/>
    </source>
</evidence>
<feature type="domain" description="Alcohol dehydrogenase-like C-terminal" evidence="6">
    <location>
        <begin position="181"/>
        <end position="263"/>
    </location>
</feature>
<keyword evidence="9" id="KW-1185">Reference proteome</keyword>
<sequence length="346" mass="36871">MASHSQKLTYLAGSPEGKIEVKTSVRVIGGIEVLVRVTHSGLCGTDFHDRTAGCGLGHEGVGIVEKTGVEVTAVKIGQRVGWGWQLSSCGHCRECVSGYRQYCPESKGQKYGELEQGAFGDYVVKHQEFVYPIPVEIESKFAGPLNCAGQSLIDLQITVYEALHVAGSKPSDCIGVVGLGGLGHLAVLYARAMGCDVVVFSGSESKRADAMALGATEFCLLPRDGGPIHNLKARINVLLLCGGTLPSFEVLLPLLERRATIVPLIIQGEPMVIPSSDYHKSASSEASRQNHIDALAFAARHGIKPWIEEFPMNAEGLSSALTALESGEMRYRAVLSTEVEGGGHLS</sequence>
<protein>
    <submittedName>
        <fullName evidence="8">Alcohol dehydrogenase</fullName>
    </submittedName>
</protein>
<organism evidence="8 9">
    <name type="scientific">Lachnellula subtilissima</name>
    <dbReference type="NCBI Taxonomy" id="602034"/>
    <lineage>
        <taxon>Eukaryota</taxon>
        <taxon>Fungi</taxon>
        <taxon>Dikarya</taxon>
        <taxon>Ascomycota</taxon>
        <taxon>Pezizomycotina</taxon>
        <taxon>Leotiomycetes</taxon>
        <taxon>Helotiales</taxon>
        <taxon>Lachnaceae</taxon>
        <taxon>Lachnellula</taxon>
    </lineage>
</organism>
<dbReference type="GO" id="GO:0016616">
    <property type="term" value="F:oxidoreductase activity, acting on the CH-OH group of donors, NAD or NADP as acceptor"/>
    <property type="evidence" value="ECO:0007669"/>
    <property type="project" value="InterPro"/>
</dbReference>
<keyword evidence="2 5" id="KW-0479">Metal-binding</keyword>
<dbReference type="InterPro" id="IPR013154">
    <property type="entry name" value="ADH-like_N"/>
</dbReference>
<dbReference type="InterPro" id="IPR047109">
    <property type="entry name" value="CAD-like"/>
</dbReference>
<evidence type="ECO:0000256" key="4">
    <source>
        <dbReference type="ARBA" id="ARBA00023002"/>
    </source>
</evidence>
<evidence type="ECO:0000256" key="3">
    <source>
        <dbReference type="ARBA" id="ARBA00022833"/>
    </source>
</evidence>
<dbReference type="SUPFAM" id="SSF51735">
    <property type="entry name" value="NAD(P)-binding Rossmann-fold domains"/>
    <property type="match status" value="1"/>
</dbReference>
<accession>A0A8H8S0B3</accession>
<dbReference type="InterPro" id="IPR029752">
    <property type="entry name" value="D-isomer_DH_CS1"/>
</dbReference>
<dbReference type="PROSITE" id="PS00065">
    <property type="entry name" value="D_2_HYDROXYACID_DH_1"/>
    <property type="match status" value="1"/>
</dbReference>
<keyword evidence="4" id="KW-0560">Oxidoreductase</keyword>
<feature type="domain" description="Alcohol dehydrogenase-like N-terminal" evidence="7">
    <location>
        <begin position="32"/>
        <end position="134"/>
    </location>
</feature>
<dbReference type="EMBL" id="QGMJ01000045">
    <property type="protein sequence ID" value="TVY44183.1"/>
    <property type="molecule type" value="Genomic_DNA"/>
</dbReference>
<evidence type="ECO:0000313" key="8">
    <source>
        <dbReference type="EMBL" id="TVY44183.1"/>
    </source>
</evidence>
<dbReference type="GO" id="GO:0008270">
    <property type="term" value="F:zinc ion binding"/>
    <property type="evidence" value="ECO:0007669"/>
    <property type="project" value="InterPro"/>
</dbReference>
<dbReference type="PROSITE" id="PS00059">
    <property type="entry name" value="ADH_ZINC"/>
    <property type="match status" value="1"/>
</dbReference>
<comment type="cofactor">
    <cofactor evidence="1 5">
        <name>Zn(2+)</name>
        <dbReference type="ChEBI" id="CHEBI:29105"/>
    </cofactor>
</comment>
<dbReference type="InterPro" id="IPR011032">
    <property type="entry name" value="GroES-like_sf"/>
</dbReference>
<dbReference type="SUPFAM" id="SSF50129">
    <property type="entry name" value="GroES-like"/>
    <property type="match status" value="1"/>
</dbReference>
<dbReference type="Pfam" id="PF08240">
    <property type="entry name" value="ADH_N"/>
    <property type="match status" value="1"/>
</dbReference>
<evidence type="ECO:0000259" key="6">
    <source>
        <dbReference type="Pfam" id="PF00107"/>
    </source>
</evidence>
<comment type="caution">
    <text evidence="8">The sequence shown here is derived from an EMBL/GenBank/DDBJ whole genome shotgun (WGS) entry which is preliminary data.</text>
</comment>
<dbReference type="PANTHER" id="PTHR42683">
    <property type="entry name" value="ALDEHYDE REDUCTASE"/>
    <property type="match status" value="1"/>
</dbReference>
<evidence type="ECO:0000259" key="7">
    <source>
        <dbReference type="Pfam" id="PF08240"/>
    </source>
</evidence>
<comment type="similarity">
    <text evidence="5">Belongs to the zinc-containing alcohol dehydrogenase family.</text>
</comment>
<dbReference type="Gene3D" id="3.90.180.10">
    <property type="entry name" value="Medium-chain alcohol dehydrogenases, catalytic domain"/>
    <property type="match status" value="1"/>
</dbReference>
<proteinExistence type="inferred from homology"/>
<keyword evidence="3 5" id="KW-0862">Zinc</keyword>
<dbReference type="InterPro" id="IPR002328">
    <property type="entry name" value="ADH_Zn_CS"/>
</dbReference>
<name>A0A8H8S0B3_9HELO</name>
<reference evidence="8 9" key="1">
    <citation type="submission" date="2018-05" db="EMBL/GenBank/DDBJ databases">
        <title>Genome sequencing and assembly of the regulated plant pathogen Lachnellula willkommii and related sister species for the development of diagnostic species identification markers.</title>
        <authorList>
            <person name="Giroux E."/>
            <person name="Bilodeau G."/>
        </authorList>
    </citation>
    <scope>NUCLEOTIDE SEQUENCE [LARGE SCALE GENOMIC DNA]</scope>
    <source>
        <strain evidence="8 9">CBS 197.66</strain>
    </source>
</reference>
<evidence type="ECO:0000313" key="9">
    <source>
        <dbReference type="Proteomes" id="UP000462212"/>
    </source>
</evidence>
<evidence type="ECO:0000256" key="2">
    <source>
        <dbReference type="ARBA" id="ARBA00022723"/>
    </source>
</evidence>
<gene>
    <name evidence="8" type="primary">ADH3_3</name>
    <name evidence="8" type="ORF">LSUB1_G003142</name>
</gene>
<dbReference type="InterPro" id="IPR036291">
    <property type="entry name" value="NAD(P)-bd_dom_sf"/>
</dbReference>
<dbReference type="AlphaFoldDB" id="A0A8H8S0B3"/>
<dbReference type="Gene3D" id="3.40.50.720">
    <property type="entry name" value="NAD(P)-binding Rossmann-like Domain"/>
    <property type="match status" value="1"/>
</dbReference>
<dbReference type="OrthoDB" id="1879366at2759"/>
<evidence type="ECO:0000256" key="5">
    <source>
        <dbReference type="RuleBase" id="RU361277"/>
    </source>
</evidence>